<dbReference type="Gene3D" id="3.30.70.2970">
    <property type="entry name" value="Protein of unknown function (DUF541), domain 2"/>
    <property type="match status" value="1"/>
</dbReference>
<dbReference type="EMBL" id="MSPX01000002">
    <property type="protein sequence ID" value="OQP87898.1"/>
    <property type="molecule type" value="Genomic_DNA"/>
</dbReference>
<gene>
    <name evidence="2" type="ORF">BTR14_04095</name>
</gene>
<dbReference type="RefSeq" id="WP_139790446.1">
    <property type="nucleotide sequence ID" value="NZ_MSPX01000002.1"/>
</dbReference>
<organism evidence="2 3">
    <name type="scientific">Xaviernesmea rhizosphaerae</name>
    <dbReference type="NCBI Taxonomy" id="1672749"/>
    <lineage>
        <taxon>Bacteria</taxon>
        <taxon>Pseudomonadati</taxon>
        <taxon>Pseudomonadota</taxon>
        <taxon>Alphaproteobacteria</taxon>
        <taxon>Hyphomicrobiales</taxon>
        <taxon>Rhizobiaceae</taxon>
        <taxon>Rhizobium/Agrobacterium group</taxon>
        <taxon>Xaviernesmea</taxon>
    </lineage>
</organism>
<protein>
    <recommendedName>
        <fullName evidence="4">26 kDa periplasmic immunogenic protein</fullName>
    </recommendedName>
</protein>
<keyword evidence="1" id="KW-0732">Signal</keyword>
<feature type="chain" id="PRO_5046561832" description="26 kDa periplasmic immunogenic protein" evidence="1">
    <location>
        <begin position="30"/>
        <end position="245"/>
    </location>
</feature>
<name>A0ABX3PHJ1_9HYPH</name>
<accession>A0ABX3PHJ1</accession>
<evidence type="ECO:0000256" key="1">
    <source>
        <dbReference type="SAM" id="SignalP"/>
    </source>
</evidence>
<dbReference type="InterPro" id="IPR007497">
    <property type="entry name" value="SIMPL/DUF541"/>
</dbReference>
<evidence type="ECO:0000313" key="3">
    <source>
        <dbReference type="Proteomes" id="UP000192652"/>
    </source>
</evidence>
<comment type="caution">
    <text evidence="2">The sequence shown here is derived from an EMBL/GenBank/DDBJ whole genome shotgun (WGS) entry which is preliminary data.</text>
</comment>
<feature type="signal peptide" evidence="1">
    <location>
        <begin position="1"/>
        <end position="29"/>
    </location>
</feature>
<dbReference type="Pfam" id="PF04402">
    <property type="entry name" value="SIMPL"/>
    <property type="match status" value="1"/>
</dbReference>
<keyword evidence="3" id="KW-1185">Reference proteome</keyword>
<evidence type="ECO:0000313" key="2">
    <source>
        <dbReference type="EMBL" id="OQP87898.1"/>
    </source>
</evidence>
<reference evidence="2 3" key="1">
    <citation type="journal article" date="2017" name="Antonie Van Leeuwenhoek">
        <title>Rhizobium rhizosphaerae sp. nov., a novel species isolated from rice rhizosphere.</title>
        <authorList>
            <person name="Zhao J.J."/>
            <person name="Zhang J."/>
            <person name="Zhang R.J."/>
            <person name="Zhang C.W."/>
            <person name="Yin H.Q."/>
            <person name="Zhang X.X."/>
        </authorList>
    </citation>
    <scope>NUCLEOTIDE SEQUENCE [LARGE SCALE GENOMIC DNA]</scope>
    <source>
        <strain evidence="2 3">RD15</strain>
    </source>
</reference>
<dbReference type="PANTHER" id="PTHR34387">
    <property type="entry name" value="SLR1258 PROTEIN"/>
    <property type="match status" value="1"/>
</dbReference>
<dbReference type="InterPro" id="IPR052022">
    <property type="entry name" value="26kDa_periplasmic_antigen"/>
</dbReference>
<dbReference type="Gene3D" id="3.30.110.170">
    <property type="entry name" value="Protein of unknown function (DUF541), domain 1"/>
    <property type="match status" value="1"/>
</dbReference>
<dbReference type="PANTHER" id="PTHR34387:SF1">
    <property type="entry name" value="PERIPLASMIC IMMUNOGENIC PROTEIN"/>
    <property type="match status" value="1"/>
</dbReference>
<proteinExistence type="predicted"/>
<sequence>MKLVSVFRPLPCAALLMAGVMAFSPAAHAEPERPVIAVTGTGQASAAPDMAMVSFSVVTQEKEARAALSGNNAAMAKVLEAMKAQGIEPRDLQTSGFAINPQYVYPQNKEGENHPPQLVGYQVANTLSVRVRQIDKLGEILDQAVTLGVNQGGGIQFSIDKPEALQEEARKAAVADAMAKARTLAQAAGITLGKVVDLREQAGRMEPVPMMARAMAKDMAAEAVPVAAGESSVTVNVDMQFEIVN</sequence>
<evidence type="ECO:0008006" key="4">
    <source>
        <dbReference type="Google" id="ProtNLM"/>
    </source>
</evidence>
<dbReference type="Proteomes" id="UP000192652">
    <property type="component" value="Unassembled WGS sequence"/>
</dbReference>